<keyword evidence="1" id="KW-0175">Coiled coil</keyword>
<evidence type="ECO:0000256" key="2">
    <source>
        <dbReference type="SAM" id="MobiDB-lite"/>
    </source>
</evidence>
<sequence>MEEEKRRKKNKKKKNKQSKGVVDGVVGVEESAARDLNLVNNGKDEHSQLSEDTDEQSTNVDSKRQPPNGKECVFMQTFQEDGGNQKEIGREVISEETIRKLEEENDVLIQKEAISEDTIRNVKEENVMLIQKEAMLEESMNRLRTENDLLAKEQDTLKMRIAQLQSENNSMLQIKVGLEDKTNQLLNENSDLNLKVESLVERINHLERDISFSFDSEQSTKETVSYLNDDISRLKLQVAELEECRNILLLENQQLKENLSGLQTKIWNLEKSGSSLMNASAKDYASENQDLKSQIEAAQMLVEKLVAENAELVEKVNELYVERDQPRGAVELSGASGTDGLDESAKPNTVAIAVPESEGNMSDRELDSSGEAAVEGNSDTVNVGHVGGVISSSSLASEDPGEIVQIPLDDNDVRSPELQSAQNVEPDDELPLTDAPLIGAPFRLISFVAKYVSGADLVNQNSPNTS</sequence>
<feature type="region of interest" description="Disordered" evidence="2">
    <location>
        <begin position="1"/>
        <end position="70"/>
    </location>
</feature>
<feature type="compositionally biased region" description="Basic residues" evidence="2">
    <location>
        <begin position="1"/>
        <end position="17"/>
    </location>
</feature>
<dbReference type="AlphaFoldDB" id="A0AAE1JHT4"/>
<proteinExistence type="predicted"/>
<evidence type="ECO:0000313" key="3">
    <source>
        <dbReference type="EMBL" id="KAK4253414.1"/>
    </source>
</evidence>
<organism evidence="3 4">
    <name type="scientific">Acacia crassicarpa</name>
    <name type="common">northern wattle</name>
    <dbReference type="NCBI Taxonomy" id="499986"/>
    <lineage>
        <taxon>Eukaryota</taxon>
        <taxon>Viridiplantae</taxon>
        <taxon>Streptophyta</taxon>
        <taxon>Embryophyta</taxon>
        <taxon>Tracheophyta</taxon>
        <taxon>Spermatophyta</taxon>
        <taxon>Magnoliopsida</taxon>
        <taxon>eudicotyledons</taxon>
        <taxon>Gunneridae</taxon>
        <taxon>Pentapetalae</taxon>
        <taxon>rosids</taxon>
        <taxon>fabids</taxon>
        <taxon>Fabales</taxon>
        <taxon>Fabaceae</taxon>
        <taxon>Caesalpinioideae</taxon>
        <taxon>mimosoid clade</taxon>
        <taxon>Acacieae</taxon>
        <taxon>Acacia</taxon>
    </lineage>
</organism>
<name>A0AAE1JHT4_9FABA</name>
<evidence type="ECO:0000256" key="1">
    <source>
        <dbReference type="SAM" id="Coils"/>
    </source>
</evidence>
<feature type="region of interest" description="Disordered" evidence="2">
    <location>
        <begin position="359"/>
        <end position="380"/>
    </location>
</feature>
<gene>
    <name evidence="3" type="ORF">QN277_010727</name>
</gene>
<dbReference type="Gene3D" id="1.10.287.1490">
    <property type="match status" value="1"/>
</dbReference>
<comment type="caution">
    <text evidence="3">The sequence shown here is derived from an EMBL/GenBank/DDBJ whole genome shotgun (WGS) entry which is preliminary data.</text>
</comment>
<keyword evidence="4" id="KW-1185">Reference proteome</keyword>
<reference evidence="3" key="1">
    <citation type="submission" date="2023-10" db="EMBL/GenBank/DDBJ databases">
        <title>Chromosome-level genome of the transformable northern wattle, Acacia crassicarpa.</title>
        <authorList>
            <person name="Massaro I."/>
            <person name="Sinha N.R."/>
            <person name="Poethig S."/>
            <person name="Leichty A.R."/>
        </authorList>
    </citation>
    <scope>NUCLEOTIDE SEQUENCE</scope>
    <source>
        <strain evidence="3">Acra3RX</strain>
        <tissue evidence="3">Leaf</tissue>
    </source>
</reference>
<feature type="coiled-coil region" evidence="1">
    <location>
        <begin position="133"/>
        <end position="209"/>
    </location>
</feature>
<feature type="coiled-coil region" evidence="1">
    <location>
        <begin position="238"/>
        <end position="322"/>
    </location>
</feature>
<evidence type="ECO:0000313" key="4">
    <source>
        <dbReference type="Proteomes" id="UP001293593"/>
    </source>
</evidence>
<dbReference type="Proteomes" id="UP001293593">
    <property type="component" value="Unassembled WGS sequence"/>
</dbReference>
<feature type="region of interest" description="Disordered" evidence="2">
    <location>
        <begin position="412"/>
        <end position="432"/>
    </location>
</feature>
<dbReference type="EMBL" id="JAWXYG010000016">
    <property type="protein sequence ID" value="KAK4253414.1"/>
    <property type="molecule type" value="Genomic_DNA"/>
</dbReference>
<protein>
    <submittedName>
        <fullName evidence="3">Uncharacterized protein</fullName>
    </submittedName>
</protein>
<accession>A0AAE1JHT4</accession>